<protein>
    <recommendedName>
        <fullName evidence="3">Cyclic nucleotide-binding domain-containing protein</fullName>
    </recommendedName>
</protein>
<accession>A0AAC8VTZ1</accession>
<organism evidence="1 2">
    <name type="scientific">Cronobacter universalis NCTC 9529</name>
    <dbReference type="NCBI Taxonomy" id="1074000"/>
    <lineage>
        <taxon>Bacteria</taxon>
        <taxon>Pseudomonadati</taxon>
        <taxon>Pseudomonadota</taxon>
        <taxon>Gammaproteobacteria</taxon>
        <taxon>Enterobacterales</taxon>
        <taxon>Enterobacteriaceae</taxon>
        <taxon>Cronobacter</taxon>
    </lineage>
</organism>
<evidence type="ECO:0000313" key="1">
    <source>
        <dbReference type="EMBL" id="ALB57070.1"/>
    </source>
</evidence>
<dbReference type="AlphaFoldDB" id="A0AAC8VTZ1"/>
<dbReference type="SUPFAM" id="SSF51206">
    <property type="entry name" value="cAMP-binding domain-like"/>
    <property type="match status" value="1"/>
</dbReference>
<dbReference type="Gene3D" id="2.60.120.10">
    <property type="entry name" value="Jelly Rolls"/>
    <property type="match status" value="1"/>
</dbReference>
<evidence type="ECO:0000313" key="2">
    <source>
        <dbReference type="Proteomes" id="UP000061974"/>
    </source>
</evidence>
<dbReference type="InterPro" id="IPR018490">
    <property type="entry name" value="cNMP-bd_dom_sf"/>
</dbReference>
<gene>
    <name evidence="1" type="ORF">AFK65_20420</name>
</gene>
<keyword evidence="1" id="KW-0614">Plasmid</keyword>
<sequence>MAMRIYTNKTLIDVIVTCTENVNGCKKVLAAANQRINIDVHDKKYVYILLEGKLDLYRIVDDILILSIEEPTVIGAMSVIDYRSFHYFKTSTESVLLEMSGNTFIQIIDNNSLWKEMYFLVCDYAMDFFCRDTRFSSKSSYNIIKNNLEIIWR</sequence>
<dbReference type="KEGG" id="cui:AFK65_20420"/>
<name>A0AAC8VTZ1_9ENTR</name>
<reference evidence="2" key="2">
    <citation type="submission" date="2015-09" db="EMBL/GenBank/DDBJ databases">
        <title>Cronobacter genome sequencing and assembly.</title>
        <authorList>
            <person name="Descombes P."/>
            <person name="Baert L."/>
            <person name="Ngom-Bru C."/>
            <person name="Barretto C."/>
        </authorList>
    </citation>
    <scope>NUCLEOTIDE SEQUENCE [LARGE SCALE GENOMIC DNA]</scope>
    <source>
        <strain evidence="2">NCTC 9529</strain>
        <plasmid evidence="2">pCUNV1</plasmid>
    </source>
</reference>
<reference evidence="2" key="1">
    <citation type="submission" date="2015-07" db="EMBL/GenBank/DDBJ databases">
        <authorList>
            <person name="Moine D."/>
            <person name="Kassam M."/>
        </authorList>
    </citation>
    <scope>NUCLEOTIDE SEQUENCE [LARGE SCALE GENOMIC DNA]</scope>
    <source>
        <strain evidence="2">NCTC 9529</strain>
        <plasmid evidence="2">pCUNV1</plasmid>
    </source>
</reference>
<dbReference type="EMBL" id="CP012258">
    <property type="protein sequence ID" value="ALB57070.1"/>
    <property type="molecule type" value="Genomic_DNA"/>
</dbReference>
<geneLocation type="plasmid" evidence="1 2">
    <name>pCUNV1</name>
</geneLocation>
<evidence type="ECO:0008006" key="3">
    <source>
        <dbReference type="Google" id="ProtNLM"/>
    </source>
</evidence>
<reference evidence="1 2" key="3">
    <citation type="journal article" date="2016" name="Genome Announc.">
        <title>Fully Closed Genome Sequences of Five Type Strains of the Genus Cronobacter and One Cronobacter sakazakii Strain.</title>
        <authorList>
            <person name="Moine D."/>
            <person name="Kassam M."/>
            <person name="Baert L."/>
            <person name="Tang Y."/>
            <person name="Barretto C."/>
            <person name="Ngom Bru C."/>
            <person name="Klijn A."/>
            <person name="Descombes P."/>
        </authorList>
    </citation>
    <scope>NUCLEOTIDE SEQUENCE [LARGE SCALE GENOMIC DNA]</scope>
    <source>
        <strain evidence="1 2">NCTC 9529</strain>
    </source>
</reference>
<proteinExistence type="predicted"/>
<dbReference type="RefSeq" id="WP_032805188.1">
    <property type="nucleotide sequence ID" value="NZ_CAKX01000221.1"/>
</dbReference>
<dbReference type="InterPro" id="IPR014710">
    <property type="entry name" value="RmlC-like_jellyroll"/>
</dbReference>
<dbReference type="Proteomes" id="UP000061974">
    <property type="component" value="Plasmid pCUNV1"/>
</dbReference>